<evidence type="ECO:0000313" key="1">
    <source>
        <dbReference type="EMBL" id="KAI3754744.1"/>
    </source>
</evidence>
<gene>
    <name evidence="1" type="ORF">L1987_54534</name>
</gene>
<organism evidence="1 2">
    <name type="scientific">Smallanthus sonchifolius</name>
    <dbReference type="NCBI Taxonomy" id="185202"/>
    <lineage>
        <taxon>Eukaryota</taxon>
        <taxon>Viridiplantae</taxon>
        <taxon>Streptophyta</taxon>
        <taxon>Embryophyta</taxon>
        <taxon>Tracheophyta</taxon>
        <taxon>Spermatophyta</taxon>
        <taxon>Magnoliopsida</taxon>
        <taxon>eudicotyledons</taxon>
        <taxon>Gunneridae</taxon>
        <taxon>Pentapetalae</taxon>
        <taxon>asterids</taxon>
        <taxon>campanulids</taxon>
        <taxon>Asterales</taxon>
        <taxon>Asteraceae</taxon>
        <taxon>Asteroideae</taxon>
        <taxon>Heliantheae alliance</taxon>
        <taxon>Millerieae</taxon>
        <taxon>Smallanthus</taxon>
    </lineage>
</organism>
<evidence type="ECO:0000313" key="2">
    <source>
        <dbReference type="Proteomes" id="UP001056120"/>
    </source>
</evidence>
<keyword evidence="2" id="KW-1185">Reference proteome</keyword>
<reference evidence="2" key="1">
    <citation type="journal article" date="2022" name="Mol. Ecol. Resour.">
        <title>The genomes of chicory, endive, great burdock and yacon provide insights into Asteraceae palaeo-polyploidization history and plant inulin production.</title>
        <authorList>
            <person name="Fan W."/>
            <person name="Wang S."/>
            <person name="Wang H."/>
            <person name="Wang A."/>
            <person name="Jiang F."/>
            <person name="Liu H."/>
            <person name="Zhao H."/>
            <person name="Xu D."/>
            <person name="Zhang Y."/>
        </authorList>
    </citation>
    <scope>NUCLEOTIDE SEQUENCE [LARGE SCALE GENOMIC DNA]</scope>
    <source>
        <strain evidence="2">cv. Yunnan</strain>
    </source>
</reference>
<dbReference type="EMBL" id="CM042035">
    <property type="protein sequence ID" value="KAI3754744.1"/>
    <property type="molecule type" value="Genomic_DNA"/>
</dbReference>
<protein>
    <submittedName>
        <fullName evidence="1">Uncharacterized protein</fullName>
    </submittedName>
</protein>
<dbReference type="Proteomes" id="UP001056120">
    <property type="component" value="Linkage Group LG18"/>
</dbReference>
<sequence>MCIQGKAGNEAKTYANAKIDFNVDFTHRLCAAMMDNMVAGSSAKIVDCVLGLKEYNDRKRKKKGNETFKHDFRSPLIMHPRSEMIQMKTNEVQSTTPTPPVTRRSLRGFSHRTGQEDFHLKELTPVLMETGMRGRHHPSTVLSKRSRCKHEFDFEKPSFHGFGSKRMALLSYNCCLAD</sequence>
<name>A0ACB9E751_9ASTR</name>
<reference evidence="1 2" key="2">
    <citation type="journal article" date="2022" name="Mol. Ecol. Resour.">
        <title>The genomes of chicory, endive, great burdock and yacon provide insights into Asteraceae paleo-polyploidization history and plant inulin production.</title>
        <authorList>
            <person name="Fan W."/>
            <person name="Wang S."/>
            <person name="Wang H."/>
            <person name="Wang A."/>
            <person name="Jiang F."/>
            <person name="Liu H."/>
            <person name="Zhao H."/>
            <person name="Xu D."/>
            <person name="Zhang Y."/>
        </authorList>
    </citation>
    <scope>NUCLEOTIDE SEQUENCE [LARGE SCALE GENOMIC DNA]</scope>
    <source>
        <strain evidence="2">cv. Yunnan</strain>
        <tissue evidence="1">Leaves</tissue>
    </source>
</reference>
<proteinExistence type="predicted"/>
<accession>A0ACB9E751</accession>
<comment type="caution">
    <text evidence="1">The sequence shown here is derived from an EMBL/GenBank/DDBJ whole genome shotgun (WGS) entry which is preliminary data.</text>
</comment>